<dbReference type="EMBL" id="JAAHFQ010000421">
    <property type="protein sequence ID" value="NER29737.1"/>
    <property type="molecule type" value="Genomic_DNA"/>
</dbReference>
<gene>
    <name evidence="1" type="ORF">F6J89_19495</name>
</gene>
<proteinExistence type="predicted"/>
<reference evidence="1" key="1">
    <citation type="submission" date="2019-11" db="EMBL/GenBank/DDBJ databases">
        <title>Genomic insights into an expanded diversity of filamentous marine cyanobacteria reveals the extraordinary biosynthetic potential of Moorea and Okeania.</title>
        <authorList>
            <person name="Ferreira Leao T."/>
            <person name="Wang M."/>
            <person name="Moss N."/>
            <person name="Da Silva R."/>
            <person name="Sanders J."/>
            <person name="Nurk S."/>
            <person name="Gurevich A."/>
            <person name="Humphrey G."/>
            <person name="Reher R."/>
            <person name="Zhu Q."/>
            <person name="Belda-Ferre P."/>
            <person name="Glukhov E."/>
            <person name="Rex R."/>
            <person name="Dorrestein P.C."/>
            <person name="Knight R."/>
            <person name="Pevzner P."/>
            <person name="Gerwick W.H."/>
            <person name="Gerwick L."/>
        </authorList>
    </citation>
    <scope>NUCLEOTIDE SEQUENCE</scope>
    <source>
        <strain evidence="1">SIO1C4</strain>
    </source>
</reference>
<comment type="caution">
    <text evidence="1">The sequence shown here is derived from an EMBL/GenBank/DDBJ whole genome shotgun (WGS) entry which is preliminary data.</text>
</comment>
<sequence length="76" mass="8186">MSTSNQKLPEIKAKDLPSAVVPAEFLLSLATGPMLLGLLSGQAIFSWLQATGIASEELFRGYSLPVLHFPEVVKDD</sequence>
<evidence type="ECO:0000313" key="1">
    <source>
        <dbReference type="EMBL" id="NER29737.1"/>
    </source>
</evidence>
<organism evidence="1">
    <name type="scientific">Symploca sp. SIO1C4</name>
    <dbReference type="NCBI Taxonomy" id="2607765"/>
    <lineage>
        <taxon>Bacteria</taxon>
        <taxon>Bacillati</taxon>
        <taxon>Cyanobacteriota</taxon>
        <taxon>Cyanophyceae</taxon>
        <taxon>Coleofasciculales</taxon>
        <taxon>Coleofasciculaceae</taxon>
        <taxon>Symploca</taxon>
    </lineage>
</organism>
<name>A0A6B3NDS7_9CYAN</name>
<protein>
    <submittedName>
        <fullName evidence="1">Uncharacterized protein</fullName>
    </submittedName>
</protein>
<accession>A0A6B3NDS7</accession>
<dbReference type="AlphaFoldDB" id="A0A6B3NDS7"/>